<feature type="region of interest" description="Disordered" evidence="5">
    <location>
        <begin position="290"/>
        <end position="309"/>
    </location>
</feature>
<evidence type="ECO:0000256" key="1">
    <source>
        <dbReference type="ARBA" id="ARBA00022723"/>
    </source>
</evidence>
<dbReference type="Pfam" id="PF00149">
    <property type="entry name" value="Metallophos"/>
    <property type="match status" value="1"/>
</dbReference>
<dbReference type="InterPro" id="IPR004843">
    <property type="entry name" value="Calcineurin-like_PHP"/>
</dbReference>
<dbReference type="Gene3D" id="3.60.21.10">
    <property type="match status" value="1"/>
</dbReference>
<keyword evidence="1" id="KW-0479">Metal-binding</keyword>
<protein>
    <submittedName>
        <fullName evidence="7">Phosphodiesterase</fullName>
    </submittedName>
</protein>
<evidence type="ECO:0000313" key="7">
    <source>
        <dbReference type="EMBL" id="KAA9105629.1"/>
    </source>
</evidence>
<evidence type="ECO:0000256" key="3">
    <source>
        <dbReference type="ARBA" id="ARBA00023004"/>
    </source>
</evidence>
<dbReference type="GO" id="GO:0046872">
    <property type="term" value="F:metal ion binding"/>
    <property type="evidence" value="ECO:0007669"/>
    <property type="project" value="UniProtKB-KW"/>
</dbReference>
<dbReference type="RefSeq" id="WP_150450360.1">
    <property type="nucleotide sequence ID" value="NZ_VYSA01000005.1"/>
</dbReference>
<dbReference type="GO" id="GO:0004112">
    <property type="term" value="F:cyclic-nucleotide phosphodiesterase activity"/>
    <property type="evidence" value="ECO:0007669"/>
    <property type="project" value="InterPro"/>
</dbReference>
<dbReference type="InterPro" id="IPR029052">
    <property type="entry name" value="Metallo-depent_PP-like"/>
</dbReference>
<dbReference type="Proteomes" id="UP000325827">
    <property type="component" value="Unassembled WGS sequence"/>
</dbReference>
<feature type="domain" description="Calcineurin-like phosphoesterase" evidence="6">
    <location>
        <begin position="13"/>
        <end position="208"/>
    </location>
</feature>
<evidence type="ECO:0000259" key="6">
    <source>
        <dbReference type="Pfam" id="PF00149"/>
    </source>
</evidence>
<dbReference type="EMBL" id="VYSA01000005">
    <property type="protein sequence ID" value="KAA9105629.1"/>
    <property type="molecule type" value="Genomic_DNA"/>
</dbReference>
<keyword evidence="3" id="KW-0408">Iron</keyword>
<evidence type="ECO:0000256" key="2">
    <source>
        <dbReference type="ARBA" id="ARBA00022801"/>
    </source>
</evidence>
<organism evidence="7 8">
    <name type="scientific">Microbacterium rhizomatis</name>
    <dbReference type="NCBI Taxonomy" id="1631477"/>
    <lineage>
        <taxon>Bacteria</taxon>
        <taxon>Bacillati</taxon>
        <taxon>Actinomycetota</taxon>
        <taxon>Actinomycetes</taxon>
        <taxon>Micrococcales</taxon>
        <taxon>Microbacteriaceae</taxon>
        <taxon>Microbacterium</taxon>
    </lineage>
</organism>
<dbReference type="InterPro" id="IPR026575">
    <property type="entry name" value="GpdQ/CpdA-like"/>
</dbReference>
<comment type="similarity">
    <text evidence="4">Belongs to the cyclic nucleotide phosphodiesterase class-III family.</text>
</comment>
<evidence type="ECO:0000256" key="4">
    <source>
        <dbReference type="ARBA" id="ARBA00025742"/>
    </source>
</evidence>
<dbReference type="AlphaFoldDB" id="A0A5J5J111"/>
<keyword evidence="2" id="KW-0378">Hydrolase</keyword>
<comment type="caution">
    <text evidence="7">The sequence shown here is derived from an EMBL/GenBank/DDBJ whole genome shotgun (WGS) entry which is preliminary data.</text>
</comment>
<gene>
    <name evidence="7" type="ORF">F6B43_17840</name>
</gene>
<evidence type="ECO:0000313" key="8">
    <source>
        <dbReference type="Proteomes" id="UP000325827"/>
    </source>
</evidence>
<name>A0A5J5J111_9MICO</name>
<dbReference type="SUPFAM" id="SSF56300">
    <property type="entry name" value="Metallo-dependent phosphatases"/>
    <property type="match status" value="1"/>
</dbReference>
<accession>A0A5J5J111</accession>
<dbReference type="InterPro" id="IPR050884">
    <property type="entry name" value="CNP_phosphodiesterase-III"/>
</dbReference>
<dbReference type="OrthoDB" id="5241795at2"/>
<reference evidence="8" key="1">
    <citation type="submission" date="2019-09" db="EMBL/GenBank/DDBJ databases">
        <title>Mumia zhuanghuii sp. nov. isolated from the intestinal contents of plateau pika (Ochotona curzoniae) in the Qinghai-Tibet plateau of China.</title>
        <authorList>
            <person name="Tian Z."/>
        </authorList>
    </citation>
    <scope>NUCLEOTIDE SEQUENCE [LARGE SCALE GENOMIC DNA]</scope>
    <source>
        <strain evidence="8">JCM 30598</strain>
    </source>
</reference>
<dbReference type="PANTHER" id="PTHR42988:SF2">
    <property type="entry name" value="CYCLIC NUCLEOTIDE PHOSPHODIESTERASE CBUA0032-RELATED"/>
    <property type="match status" value="1"/>
</dbReference>
<evidence type="ECO:0000256" key="5">
    <source>
        <dbReference type="SAM" id="MobiDB-lite"/>
    </source>
</evidence>
<proteinExistence type="inferred from homology"/>
<keyword evidence="8" id="KW-1185">Reference proteome</keyword>
<dbReference type="PANTHER" id="PTHR42988">
    <property type="entry name" value="PHOSPHOHYDROLASE"/>
    <property type="match status" value="1"/>
</dbReference>
<dbReference type="CDD" id="cd07402">
    <property type="entry name" value="MPP_GpdQ"/>
    <property type="match status" value="1"/>
</dbReference>
<sequence length="309" mass="33343">MRTTEHASPERVLLHISDTHLRAHGSRLFDLIDSAERLGRAFAAIEASGIRPDAIVFTGDLADCGEHDAYVQLRALVEPFAARLGARVFWVMGNHDDRAAFRSGLLDDAGADTRPVDSVEEIDGLRIITLDTSVPGLHHGEVRPEQLRWLADVLATPAPLGTILAMHHPPVPSVLALAASVELRDQRSLAAVLRGTDVRTIIAGHLHYSTFATFAGIPVSVASATCYTQDLTVPIGGTRPQDGAQAFNLVHVYDDTIVHSVVPVEATTTLEYIDPDEARRRLAEAGIAPREVSRSNRIAPPTEPIPVLG</sequence>